<accession>A0ABT4XFZ5</accession>
<organism evidence="2 3">
    <name type="scientific">Pseudomonas aestuarii</name>
    <dbReference type="NCBI Taxonomy" id="3018340"/>
    <lineage>
        <taxon>Bacteria</taxon>
        <taxon>Pseudomonadati</taxon>
        <taxon>Pseudomonadota</taxon>
        <taxon>Gammaproteobacteria</taxon>
        <taxon>Pseudomonadales</taxon>
        <taxon>Pseudomonadaceae</taxon>
        <taxon>Pseudomonas</taxon>
    </lineage>
</organism>
<evidence type="ECO:0000256" key="1">
    <source>
        <dbReference type="SAM" id="MobiDB-lite"/>
    </source>
</evidence>
<reference evidence="2 3" key="1">
    <citation type="submission" date="2023-01" db="EMBL/GenBank/DDBJ databases">
        <title>Pseudomonas SA3-5T sp. nov., isolated from tidal flat sediment.</title>
        <authorList>
            <person name="Kim H.S."/>
            <person name="Kim J.-S."/>
            <person name="Suh M.K."/>
            <person name="Eom M.K."/>
            <person name="Lee J.-S."/>
        </authorList>
    </citation>
    <scope>NUCLEOTIDE SEQUENCE [LARGE SCALE GENOMIC DNA]</scope>
    <source>
        <strain evidence="2 3">SA3-5</strain>
    </source>
</reference>
<dbReference type="RefSeq" id="WP_271348013.1">
    <property type="nucleotide sequence ID" value="NZ_JAQJZJ010000005.1"/>
</dbReference>
<sequence>MGEIDNLTREMIREWQIRRLEIKDRMQLHPEKTLELSKVLDLMDEEHAEILSGSKGDQAEGEHQQGATLDRTAPVEHSPRPIAAKFDLQLHVAAHSPEDLCRLLEMAVYELQGQIDANGAVVMGEHRKYPGGMSGTLGNYHFELGVKGEGSHG</sequence>
<feature type="region of interest" description="Disordered" evidence="1">
    <location>
        <begin position="51"/>
        <end position="76"/>
    </location>
</feature>
<proteinExistence type="predicted"/>
<gene>
    <name evidence="2" type="ORF">PH586_12090</name>
</gene>
<protein>
    <submittedName>
        <fullName evidence="2">Uncharacterized protein</fullName>
    </submittedName>
</protein>
<keyword evidence="3" id="KW-1185">Reference proteome</keyword>
<name>A0ABT4XFZ5_9PSED</name>
<evidence type="ECO:0000313" key="3">
    <source>
        <dbReference type="Proteomes" id="UP001212042"/>
    </source>
</evidence>
<comment type="caution">
    <text evidence="2">The sequence shown here is derived from an EMBL/GenBank/DDBJ whole genome shotgun (WGS) entry which is preliminary data.</text>
</comment>
<dbReference type="Proteomes" id="UP001212042">
    <property type="component" value="Unassembled WGS sequence"/>
</dbReference>
<dbReference type="EMBL" id="JAQJZJ010000005">
    <property type="protein sequence ID" value="MDA7087124.1"/>
    <property type="molecule type" value="Genomic_DNA"/>
</dbReference>
<evidence type="ECO:0000313" key="2">
    <source>
        <dbReference type="EMBL" id="MDA7087124.1"/>
    </source>
</evidence>